<protein>
    <submittedName>
        <fullName evidence="5">Elongation factor G C-terminus domain-containing protein</fullName>
    </submittedName>
</protein>
<dbReference type="CDD" id="cd03713">
    <property type="entry name" value="EFG_mtEFG_C"/>
    <property type="match status" value="1"/>
</dbReference>
<dbReference type="InterPro" id="IPR000795">
    <property type="entry name" value="T_Tr_GTP-bd_dom"/>
</dbReference>
<dbReference type="SUPFAM" id="SSF54211">
    <property type="entry name" value="Ribosomal protein S5 domain 2-like"/>
    <property type="match status" value="1"/>
</dbReference>
<dbReference type="SUPFAM" id="SSF52540">
    <property type="entry name" value="P-loop containing nucleoside triphosphate hydrolases"/>
    <property type="match status" value="1"/>
</dbReference>
<dbReference type="SUPFAM" id="SSF54980">
    <property type="entry name" value="EF-G C-terminal domain-like"/>
    <property type="match status" value="2"/>
</dbReference>
<keyword evidence="2" id="KW-0648">Protein biosynthesis</keyword>
<keyword evidence="5" id="KW-0251">Elongation factor</keyword>
<dbReference type="Pfam" id="PF22042">
    <property type="entry name" value="EF-G_D2"/>
    <property type="match status" value="1"/>
</dbReference>
<dbReference type="Gene3D" id="3.40.50.300">
    <property type="entry name" value="P-loop containing nucleotide triphosphate hydrolases"/>
    <property type="match status" value="1"/>
</dbReference>
<dbReference type="InterPro" id="IPR027417">
    <property type="entry name" value="P-loop_NTPase"/>
</dbReference>
<evidence type="ECO:0000256" key="1">
    <source>
        <dbReference type="ARBA" id="ARBA00022741"/>
    </source>
</evidence>
<evidence type="ECO:0000256" key="2">
    <source>
        <dbReference type="ARBA" id="ARBA00022917"/>
    </source>
</evidence>
<dbReference type="Pfam" id="PF00009">
    <property type="entry name" value="GTP_EFTU"/>
    <property type="match status" value="1"/>
</dbReference>
<dbReference type="Gene3D" id="2.40.30.10">
    <property type="entry name" value="Translation factors"/>
    <property type="match status" value="1"/>
</dbReference>
<name>A0ABQ7J9L8_9APIC</name>
<dbReference type="InterPro" id="IPR031157">
    <property type="entry name" value="G_TR_CS"/>
</dbReference>
<dbReference type="PROSITE" id="PS00301">
    <property type="entry name" value="G_TR_1"/>
    <property type="match status" value="1"/>
</dbReference>
<organism evidence="5 6">
    <name type="scientific">Cardiosporidium cionae</name>
    <dbReference type="NCBI Taxonomy" id="476202"/>
    <lineage>
        <taxon>Eukaryota</taxon>
        <taxon>Sar</taxon>
        <taxon>Alveolata</taxon>
        <taxon>Apicomplexa</taxon>
        <taxon>Aconoidasida</taxon>
        <taxon>Nephromycida</taxon>
        <taxon>Cardiosporidium</taxon>
    </lineage>
</organism>
<feature type="domain" description="Tr-type G" evidence="4">
    <location>
        <begin position="7"/>
        <end position="303"/>
    </location>
</feature>
<evidence type="ECO:0000256" key="3">
    <source>
        <dbReference type="ARBA" id="ARBA00023134"/>
    </source>
</evidence>
<dbReference type="InterPro" id="IPR035647">
    <property type="entry name" value="EFG_III/V"/>
</dbReference>
<gene>
    <name evidence="5" type="ORF">IE077_003274</name>
</gene>
<dbReference type="InterPro" id="IPR009000">
    <property type="entry name" value="Transl_B-barrel_sf"/>
</dbReference>
<dbReference type="SUPFAM" id="SSF50447">
    <property type="entry name" value="Translation proteins"/>
    <property type="match status" value="1"/>
</dbReference>
<evidence type="ECO:0000259" key="4">
    <source>
        <dbReference type="PROSITE" id="PS51722"/>
    </source>
</evidence>
<dbReference type="Pfam" id="PF00679">
    <property type="entry name" value="EFG_C"/>
    <property type="match status" value="1"/>
</dbReference>
<dbReference type="SMART" id="SM00838">
    <property type="entry name" value="EFG_C"/>
    <property type="match status" value="1"/>
</dbReference>
<dbReference type="EMBL" id="JADAQX010000412">
    <property type="protein sequence ID" value="KAF8820345.1"/>
    <property type="molecule type" value="Genomic_DNA"/>
</dbReference>
<dbReference type="PROSITE" id="PS51722">
    <property type="entry name" value="G_TR_2"/>
    <property type="match status" value="1"/>
</dbReference>
<keyword evidence="6" id="KW-1185">Reference proteome</keyword>
<dbReference type="PANTHER" id="PTHR43261">
    <property type="entry name" value="TRANSLATION ELONGATION FACTOR G-RELATED"/>
    <property type="match status" value="1"/>
</dbReference>
<keyword evidence="3" id="KW-0342">GTP-binding</keyword>
<dbReference type="Gene3D" id="3.30.70.240">
    <property type="match status" value="1"/>
</dbReference>
<reference evidence="5 6" key="1">
    <citation type="journal article" date="2020" name="bioRxiv">
        <title>Metabolic contributions of an alphaproteobacterial endosymbiont in the apicomplexan Cardiosporidium cionae.</title>
        <authorList>
            <person name="Hunter E.S."/>
            <person name="Paight C.J."/>
            <person name="Lane C.E."/>
        </authorList>
    </citation>
    <scope>NUCLEOTIDE SEQUENCE [LARGE SCALE GENOMIC DNA]</scope>
    <source>
        <strain evidence="5">ESH_2018</strain>
    </source>
</reference>
<keyword evidence="1" id="KW-0547">Nucleotide-binding</keyword>
<dbReference type="Pfam" id="PF14492">
    <property type="entry name" value="EFG_III"/>
    <property type="match status" value="1"/>
</dbReference>
<dbReference type="NCBIfam" id="TIGR00231">
    <property type="entry name" value="small_GTP"/>
    <property type="match status" value="1"/>
</dbReference>
<evidence type="ECO:0000313" key="6">
    <source>
        <dbReference type="Proteomes" id="UP000823046"/>
    </source>
</evidence>
<dbReference type="InterPro" id="IPR041095">
    <property type="entry name" value="EFG_II"/>
</dbReference>
<evidence type="ECO:0000313" key="5">
    <source>
        <dbReference type="EMBL" id="KAF8820345.1"/>
    </source>
</evidence>
<dbReference type="InterPro" id="IPR000640">
    <property type="entry name" value="EFG_V-like"/>
</dbReference>
<dbReference type="Gene3D" id="3.30.70.870">
    <property type="entry name" value="Elongation Factor G (Translational Gtpase), domain 3"/>
    <property type="match status" value="1"/>
</dbReference>
<dbReference type="InterPro" id="IPR005225">
    <property type="entry name" value="Small_GTP-bd"/>
</dbReference>
<comment type="caution">
    <text evidence="5">The sequence shown here is derived from an EMBL/GenBank/DDBJ whole genome shotgun (WGS) entry which is preliminary data.</text>
</comment>
<dbReference type="PANTHER" id="PTHR43261:SF1">
    <property type="entry name" value="RIBOSOME-RELEASING FACTOR 2, MITOCHONDRIAL"/>
    <property type="match status" value="1"/>
</dbReference>
<dbReference type="GO" id="GO:0003746">
    <property type="term" value="F:translation elongation factor activity"/>
    <property type="evidence" value="ECO:0007669"/>
    <property type="project" value="UniProtKB-KW"/>
</dbReference>
<dbReference type="PRINTS" id="PR00315">
    <property type="entry name" value="ELONGATNFCT"/>
</dbReference>
<accession>A0ABQ7J9L8</accession>
<dbReference type="InterPro" id="IPR020568">
    <property type="entry name" value="Ribosomal_Su5_D2-typ_SF"/>
</dbReference>
<dbReference type="InterPro" id="IPR053905">
    <property type="entry name" value="EF-G-like_DII"/>
</dbReference>
<proteinExistence type="predicted"/>
<sequence>MGEPSIDRLRTFGVFAHIDAGKTSTVECLLYQSKEIAQRGSILDGTTQMDFLPQEKERGITIQSAVTTFYWKKHQMNVIDTPGHVDFTEEVTRAITALDSAIVVLDGMKGVEAQTESIWRQLNAAGNPSRLIFINKMDREGFSMEHSLSSIRSRLHCIPLPIHAPLPSRIGYEDMHTKKIVNLIENKIYSYPCDARSMRNILTSRIEEVPTLHISMKKEEYTEWESIYQRREKLFEEMALLDDEFAEIFLNSSSSIDVSLLWQTLRRITLNSLGIPIVCGSALQNMAIEELLDSIVAILPSPLDRKPPKVIDASSLSCKNFQKLKKQKNEMERTHRFKQIPSAAKKIFCRTSQNEIKMKDYSTLSILIFKVLSDRKGGRLAFCRIMSGILKYPMTVFNSTQSTVETISGIFRVKADRFSKCSMISAGDMAMIRGCKSTVAGDTLIEIDCDESQNAFEIHTYAQLTPAVCFCAFIPFSSQDEERLMLALKEIQLSDKSLRIDTENEFGQILVWGVGELHIEIVRQRLAEDYGLLVEVGEMEIAYKEYIETENEAFIQHKMSVNGKLYSIGMTLRVSPLSLPALKETLFESSNVMDEISHITPTVTDPPSYENHIDLNEAIQRLSNLSREGIASSHRLISDAKLEEIQQTLRQTLEDSFMNGPLIGSPIVNGKLTVIDLQVEASTPLGVIKACTSQLFQKVMNSTSSTLLEPVMRLHVLCDTSTVGNLVNDLTRRRRGHIQHMQAFMGADGITEASTSITAIVKLFWILGNLESYSRIVPLKSMMGYSGILRSLTHGKASFQMTRAGFEKLPEVTLTDVLQRKGIYRSTGQP</sequence>
<dbReference type="InterPro" id="IPR035649">
    <property type="entry name" value="EFG_V"/>
</dbReference>
<dbReference type="Proteomes" id="UP000823046">
    <property type="component" value="Unassembled WGS sequence"/>
</dbReference>